<sequence length="349" mass="40267">MQKEKSTLGFPTLYPDADLRNALSMIYFKLPFDENLYSADNNNSDEQHIVFHSFEGSETVAHPGKIIKIKPEETDLTQLVSSALSQDSNHFTPETKDEYLKNLANVIDVINQNQLPKLVYSRRKIITDFLKIDLSKSFKNLCDSYPNAFRYIFTDEKNAWMGAFSEVLGKFNKKAHTFETMSLAGTLPVSESWSEKEIKEQKPVTEYIRNILKNYSDDIEESATYDHVSGNIKHLRTDFKAMIRPENLDLIIQQLHPTPAVCGIPKDFCKEKIRELEKFPRELYAGYIKIETEENIYYFVNLRCCKLYQDSVHIFVGGGITAQSSPEKEWRETELKSEAILKNLAMITE</sequence>
<dbReference type="PANTHER" id="PTHR42839:SF2">
    <property type="entry name" value="ISOCHORISMATE SYNTHASE ENTC"/>
    <property type="match status" value="1"/>
</dbReference>
<organism evidence="2 3">
    <name type="scientific">Chryseobacterium nepalense</name>
    <dbReference type="NCBI Taxonomy" id="1854498"/>
    <lineage>
        <taxon>Bacteria</taxon>
        <taxon>Pseudomonadati</taxon>
        <taxon>Bacteroidota</taxon>
        <taxon>Flavobacteriia</taxon>
        <taxon>Flavobacteriales</taxon>
        <taxon>Weeksellaceae</taxon>
        <taxon>Chryseobacterium group</taxon>
        <taxon>Chryseobacterium</taxon>
    </lineage>
</organism>
<dbReference type="Proteomes" id="UP000830552">
    <property type="component" value="Chromosome"/>
</dbReference>
<evidence type="ECO:0000259" key="1">
    <source>
        <dbReference type="Pfam" id="PF00425"/>
    </source>
</evidence>
<dbReference type="PANTHER" id="PTHR42839">
    <property type="entry name" value="ISOCHORISMATE SYNTHASE ENTC"/>
    <property type="match status" value="1"/>
</dbReference>
<gene>
    <name evidence="2" type="ORF">M0D58_16340</name>
</gene>
<dbReference type="InterPro" id="IPR005801">
    <property type="entry name" value="ADC_synthase"/>
</dbReference>
<dbReference type="Pfam" id="PF00425">
    <property type="entry name" value="Chorismate_bind"/>
    <property type="match status" value="1"/>
</dbReference>
<dbReference type="RefSeq" id="WP_248391660.1">
    <property type="nucleotide sequence ID" value="NZ_CP096203.1"/>
</dbReference>
<evidence type="ECO:0000313" key="2">
    <source>
        <dbReference type="EMBL" id="UPQ75604.1"/>
    </source>
</evidence>
<dbReference type="EMBL" id="CP096203">
    <property type="protein sequence ID" value="UPQ75604.1"/>
    <property type="molecule type" value="Genomic_DNA"/>
</dbReference>
<dbReference type="Gene3D" id="3.60.120.10">
    <property type="entry name" value="Anthranilate synthase"/>
    <property type="match status" value="1"/>
</dbReference>
<accession>A0ABY4K4C8</accession>
<dbReference type="InterPro" id="IPR015890">
    <property type="entry name" value="Chorismate_C"/>
</dbReference>
<dbReference type="SUPFAM" id="SSF56322">
    <property type="entry name" value="ADC synthase"/>
    <property type="match status" value="1"/>
</dbReference>
<protein>
    <submittedName>
        <fullName evidence="2">Chorismate-binding protein</fullName>
    </submittedName>
</protein>
<name>A0ABY4K4C8_9FLAO</name>
<proteinExistence type="predicted"/>
<keyword evidence="3" id="KW-1185">Reference proteome</keyword>
<reference evidence="2" key="1">
    <citation type="submission" date="2022-04" db="EMBL/GenBank/DDBJ databases">
        <title>Evolutionary, genomic, and biogeographic characterization of Chryseobacterium nepalense represented by a plastic-degrading bacterium AC3.</title>
        <authorList>
            <person name="Yin Z."/>
            <person name="Liu X."/>
            <person name="Wang D."/>
            <person name="Xie Z."/>
        </authorList>
    </citation>
    <scope>NUCLEOTIDE SEQUENCE</scope>
    <source>
        <strain evidence="2">AC3</strain>
    </source>
</reference>
<feature type="domain" description="Chorismate-utilising enzyme C-terminal" evidence="1">
    <location>
        <begin position="96"/>
        <end position="336"/>
    </location>
</feature>
<evidence type="ECO:0000313" key="3">
    <source>
        <dbReference type="Proteomes" id="UP000830552"/>
    </source>
</evidence>